<dbReference type="Gene3D" id="3.30.2310.20">
    <property type="entry name" value="RelE-like"/>
    <property type="match status" value="1"/>
</dbReference>
<gene>
    <name evidence="2" type="ORF">ATE48_14470</name>
</gene>
<protein>
    <recommendedName>
        <fullName evidence="4">Type II toxin-antitoxin system RelE/ParE family toxin</fullName>
    </recommendedName>
</protein>
<accession>A0A1B1AKF1</accession>
<sequence>MFHFERSLNRHNPKAALRMFDLITGRIPSLAEQPLKGVERRRGFRELIINLGKSAYIVRYRFATGPVVVVTRLCIVFKAAAR</sequence>
<dbReference type="InParanoid" id="A0A1B1AKF1"/>
<dbReference type="STRING" id="1759059.ATE48_14470"/>
<dbReference type="KEGG" id="cbot:ATE48_14470"/>
<dbReference type="AlphaFoldDB" id="A0A1B1AKF1"/>
<dbReference type="Pfam" id="PF05016">
    <property type="entry name" value="ParE_toxin"/>
    <property type="match status" value="1"/>
</dbReference>
<organism evidence="2 3">
    <name type="scientific">Candidatus Viadribacter manganicus</name>
    <dbReference type="NCBI Taxonomy" id="1759059"/>
    <lineage>
        <taxon>Bacteria</taxon>
        <taxon>Pseudomonadati</taxon>
        <taxon>Pseudomonadota</taxon>
        <taxon>Alphaproteobacteria</taxon>
        <taxon>Hyphomonadales</taxon>
        <taxon>Hyphomonadaceae</taxon>
        <taxon>Candidatus Viadribacter</taxon>
    </lineage>
</organism>
<evidence type="ECO:0008006" key="4">
    <source>
        <dbReference type="Google" id="ProtNLM"/>
    </source>
</evidence>
<dbReference type="RefSeq" id="WP_066772671.1">
    <property type="nucleotide sequence ID" value="NZ_CP013244.1"/>
</dbReference>
<keyword evidence="1" id="KW-1277">Toxin-antitoxin system</keyword>
<dbReference type="Proteomes" id="UP000092498">
    <property type="component" value="Chromosome"/>
</dbReference>
<dbReference type="EMBL" id="CP013244">
    <property type="protein sequence ID" value="ANP47033.1"/>
    <property type="molecule type" value="Genomic_DNA"/>
</dbReference>
<reference evidence="2 3" key="1">
    <citation type="submission" date="2015-11" db="EMBL/GenBank/DDBJ databases">
        <title>Whole-Genome Sequence of Candidatus Oderbacter manganicum from the National Park Lower Oder Valley, Germany.</title>
        <authorList>
            <person name="Braun B."/>
            <person name="Liere K."/>
            <person name="Szewzyk U."/>
        </authorList>
    </citation>
    <scope>NUCLEOTIDE SEQUENCE [LARGE SCALE GENOMIC DNA]</scope>
    <source>
        <strain evidence="2 3">OTSz_A_272</strain>
    </source>
</reference>
<evidence type="ECO:0000313" key="3">
    <source>
        <dbReference type="Proteomes" id="UP000092498"/>
    </source>
</evidence>
<dbReference type="InterPro" id="IPR007712">
    <property type="entry name" value="RelE/ParE_toxin"/>
</dbReference>
<keyword evidence="3" id="KW-1185">Reference proteome</keyword>
<evidence type="ECO:0000313" key="2">
    <source>
        <dbReference type="EMBL" id="ANP47033.1"/>
    </source>
</evidence>
<dbReference type="InterPro" id="IPR035093">
    <property type="entry name" value="RelE/ParE_toxin_dom_sf"/>
</dbReference>
<proteinExistence type="predicted"/>
<evidence type="ECO:0000256" key="1">
    <source>
        <dbReference type="ARBA" id="ARBA00022649"/>
    </source>
</evidence>
<name>A0A1B1AKF1_9PROT</name>